<dbReference type="AlphaFoldDB" id="A0AAW9RKY1"/>
<dbReference type="InterPro" id="IPR047140">
    <property type="entry name" value="LabA"/>
</dbReference>
<keyword evidence="3" id="KW-1185">Reference proteome</keyword>
<protein>
    <submittedName>
        <fullName evidence="2">NYN domain-containing protein</fullName>
    </submittedName>
</protein>
<comment type="caution">
    <text evidence="2">The sequence shown here is derived from an EMBL/GenBank/DDBJ whole genome shotgun (WGS) entry which is preliminary data.</text>
</comment>
<dbReference type="PANTHER" id="PTHR35458">
    <property type="entry name" value="SLR0755 PROTEIN"/>
    <property type="match status" value="1"/>
</dbReference>
<dbReference type="Gene3D" id="3.40.50.1010">
    <property type="entry name" value="5'-nuclease"/>
    <property type="match status" value="1"/>
</dbReference>
<evidence type="ECO:0000259" key="1">
    <source>
        <dbReference type="Pfam" id="PF01936"/>
    </source>
</evidence>
<dbReference type="InterPro" id="IPR021139">
    <property type="entry name" value="NYN"/>
</dbReference>
<proteinExistence type="predicted"/>
<sequence>MKEFEGHYLFVDGAYLDKVLASYADRFYQGKAIEIDYRRIIGGHERCFYYDCPVQKKSNQSKAAFQEDVQIQLEKFQKIASTKGVHLFTGQLRGRDSRIRQKGIDVKMAVDMFSHAIRKNMTHATLLSGDLDFYPIVDALVDHGIFVTLYCDKKSASQDLIRAADDKQFFSPWSIFRWISKSMTNPPIEPIKRKLILLPNIPVIKTGSRFDGKKVYAYRQPDGYSIAYPQGASGDYCEIRHPDFDIALNFVELEIDSVSWNESE</sequence>
<name>A0AAW9RKY1_9GAMM</name>
<reference evidence="2 3" key="1">
    <citation type="submission" date="2024-02" db="EMBL/GenBank/DDBJ databases">
        <title>A novel Wenzhouxiangellaceae bacterium, isolated from coastal sediments.</title>
        <authorList>
            <person name="Du Z.-J."/>
            <person name="Ye Y.-Q."/>
            <person name="Zhang X.-Y."/>
        </authorList>
    </citation>
    <scope>NUCLEOTIDE SEQUENCE [LARGE SCALE GENOMIC DNA]</scope>
    <source>
        <strain evidence="2 3">CH-27</strain>
    </source>
</reference>
<dbReference type="RefSeq" id="WP_354695587.1">
    <property type="nucleotide sequence ID" value="NZ_JAZHOG010000007.1"/>
</dbReference>
<dbReference type="EMBL" id="JAZHOG010000007">
    <property type="protein sequence ID" value="MEJ8568266.1"/>
    <property type="molecule type" value="Genomic_DNA"/>
</dbReference>
<dbReference type="Proteomes" id="UP001359886">
    <property type="component" value="Unassembled WGS sequence"/>
</dbReference>
<gene>
    <name evidence="2" type="ORF">V3330_11575</name>
</gene>
<evidence type="ECO:0000313" key="2">
    <source>
        <dbReference type="EMBL" id="MEJ8568266.1"/>
    </source>
</evidence>
<organism evidence="2 3">
    <name type="scientific">Elongatibacter sediminis</name>
    <dbReference type="NCBI Taxonomy" id="3119006"/>
    <lineage>
        <taxon>Bacteria</taxon>
        <taxon>Pseudomonadati</taxon>
        <taxon>Pseudomonadota</taxon>
        <taxon>Gammaproteobacteria</taxon>
        <taxon>Chromatiales</taxon>
        <taxon>Wenzhouxiangellaceae</taxon>
        <taxon>Elongatibacter</taxon>
    </lineage>
</organism>
<accession>A0AAW9RKY1</accession>
<evidence type="ECO:0000313" key="3">
    <source>
        <dbReference type="Proteomes" id="UP001359886"/>
    </source>
</evidence>
<dbReference type="GO" id="GO:0004540">
    <property type="term" value="F:RNA nuclease activity"/>
    <property type="evidence" value="ECO:0007669"/>
    <property type="project" value="InterPro"/>
</dbReference>
<feature type="domain" description="NYN" evidence="1">
    <location>
        <begin position="10"/>
        <end position="166"/>
    </location>
</feature>
<dbReference type="PANTHER" id="PTHR35458:SF8">
    <property type="entry name" value="SLR0650 PROTEIN"/>
    <property type="match status" value="1"/>
</dbReference>
<dbReference type="Pfam" id="PF01936">
    <property type="entry name" value="NYN"/>
    <property type="match status" value="1"/>
</dbReference>